<dbReference type="Gene3D" id="3.40.50.720">
    <property type="entry name" value="NAD(P)-binding Rossmann-like Domain"/>
    <property type="match status" value="1"/>
</dbReference>
<dbReference type="GO" id="GO:0016491">
    <property type="term" value="F:oxidoreductase activity"/>
    <property type="evidence" value="ECO:0007669"/>
    <property type="project" value="UniProtKB-KW"/>
</dbReference>
<evidence type="ECO:0000256" key="2">
    <source>
        <dbReference type="ARBA" id="ARBA00023002"/>
    </source>
</evidence>
<dbReference type="Pfam" id="PF22725">
    <property type="entry name" value="GFO_IDH_MocA_C3"/>
    <property type="match status" value="1"/>
</dbReference>
<dbReference type="SUPFAM" id="SSF51735">
    <property type="entry name" value="NAD(P)-binding Rossmann-fold domains"/>
    <property type="match status" value="1"/>
</dbReference>
<sequence length="401" mass="41808">MATSDNQPETPITTPKPAPKPGPRPGPGPQHGAQPGAQPNARPDAQSNPAATGGTPTPRTGPVRAAVIGFGLSGRVFHAPFLAANPDFSLEAIVTGDPDRGAKAAESYPGVRIVPTAEALFAQSADLDLVVIGTPPDTHVTLANAALDAGLAVVIDKPFAVDSEQGWALLNRAESLGLPLTVFQNRRWDGDFLTLQALLADGAVGDVYRFESRFEFFKPGTPRSWKAGATPAAGGGVLYDLGAHLIDQAVLLFGPVDDFTAELSTRRPGGAADDDSFVSLHHGSGVRSHLWVSSFAAQTGPRFRVLGSAAGYTKWGVDGQEAAIQAGNLPSDADFGLEPEATWGRLGADGASQVVPTQRGRYTAFYEGLANALLRGAPLPVNAVDSAHTIELIERIHASVR</sequence>
<comment type="similarity">
    <text evidence="1">Belongs to the Gfo/Idh/MocA family.</text>
</comment>
<evidence type="ECO:0000256" key="4">
    <source>
        <dbReference type="SAM" id="MobiDB-lite"/>
    </source>
</evidence>
<dbReference type="GO" id="GO:0000166">
    <property type="term" value="F:nucleotide binding"/>
    <property type="evidence" value="ECO:0007669"/>
    <property type="project" value="InterPro"/>
</dbReference>
<dbReference type="Proteomes" id="UP000237104">
    <property type="component" value="Unassembled WGS sequence"/>
</dbReference>
<feature type="domain" description="Gfo/Idh/MocA-like oxidoreductase N-terminal" evidence="5">
    <location>
        <begin position="64"/>
        <end position="182"/>
    </location>
</feature>
<dbReference type="Pfam" id="PF01408">
    <property type="entry name" value="GFO_IDH_MocA"/>
    <property type="match status" value="1"/>
</dbReference>
<feature type="compositionally biased region" description="Pro residues" evidence="4">
    <location>
        <begin position="14"/>
        <end position="28"/>
    </location>
</feature>
<name>A0A2S3ZQD9_9MICO</name>
<protein>
    <submittedName>
        <fullName evidence="7">Oxidoreductase</fullName>
    </submittedName>
</protein>
<dbReference type="EMBL" id="PPXF01000009">
    <property type="protein sequence ID" value="POH71431.1"/>
    <property type="molecule type" value="Genomic_DNA"/>
</dbReference>
<evidence type="ECO:0000256" key="3">
    <source>
        <dbReference type="ARBA" id="ARBA00023027"/>
    </source>
</evidence>
<dbReference type="SUPFAM" id="SSF55347">
    <property type="entry name" value="Glyceraldehyde-3-phosphate dehydrogenase-like, C-terminal domain"/>
    <property type="match status" value="1"/>
</dbReference>
<dbReference type="InterPro" id="IPR051317">
    <property type="entry name" value="Gfo/Idh/MocA_oxidoreduct"/>
</dbReference>
<evidence type="ECO:0000313" key="7">
    <source>
        <dbReference type="EMBL" id="POH71431.1"/>
    </source>
</evidence>
<evidence type="ECO:0000313" key="8">
    <source>
        <dbReference type="Proteomes" id="UP000237104"/>
    </source>
</evidence>
<accession>A0A2S3ZQD9</accession>
<feature type="domain" description="GFO/IDH/MocA-like oxidoreductase" evidence="6">
    <location>
        <begin position="192"/>
        <end position="311"/>
    </location>
</feature>
<dbReference type="RefSeq" id="WP_103429593.1">
    <property type="nucleotide sequence ID" value="NZ_PPXF01000009.1"/>
</dbReference>
<evidence type="ECO:0000259" key="5">
    <source>
        <dbReference type="Pfam" id="PF01408"/>
    </source>
</evidence>
<keyword evidence="3" id="KW-0520">NAD</keyword>
<dbReference type="OrthoDB" id="256869at2"/>
<proteinExistence type="inferred from homology"/>
<dbReference type="PANTHER" id="PTHR43708:SF5">
    <property type="entry name" value="CONSERVED EXPRESSED OXIDOREDUCTASE (EUROFUNG)-RELATED"/>
    <property type="match status" value="1"/>
</dbReference>
<organism evidence="7 8">
    <name type="scientific">Cryobacterium zongtaii</name>
    <dbReference type="NCBI Taxonomy" id="1259217"/>
    <lineage>
        <taxon>Bacteria</taxon>
        <taxon>Bacillati</taxon>
        <taxon>Actinomycetota</taxon>
        <taxon>Actinomycetes</taxon>
        <taxon>Micrococcales</taxon>
        <taxon>Microbacteriaceae</taxon>
        <taxon>Cryobacterium</taxon>
    </lineage>
</organism>
<dbReference type="InterPro" id="IPR055170">
    <property type="entry name" value="GFO_IDH_MocA-like_dom"/>
</dbReference>
<gene>
    <name evidence="7" type="ORF">C3B59_00730</name>
</gene>
<feature type="compositionally biased region" description="Low complexity" evidence="4">
    <location>
        <begin position="49"/>
        <end position="62"/>
    </location>
</feature>
<evidence type="ECO:0000256" key="1">
    <source>
        <dbReference type="ARBA" id="ARBA00010928"/>
    </source>
</evidence>
<feature type="region of interest" description="Disordered" evidence="4">
    <location>
        <begin position="1"/>
        <end position="62"/>
    </location>
</feature>
<evidence type="ECO:0000259" key="6">
    <source>
        <dbReference type="Pfam" id="PF22725"/>
    </source>
</evidence>
<feature type="compositionally biased region" description="Low complexity" evidence="4">
    <location>
        <begin position="30"/>
        <end position="39"/>
    </location>
</feature>
<dbReference type="InterPro" id="IPR036291">
    <property type="entry name" value="NAD(P)-bd_dom_sf"/>
</dbReference>
<keyword evidence="2" id="KW-0560">Oxidoreductase</keyword>
<dbReference type="AlphaFoldDB" id="A0A2S3ZQD9"/>
<dbReference type="InterPro" id="IPR000683">
    <property type="entry name" value="Gfo/Idh/MocA-like_OxRdtase_N"/>
</dbReference>
<dbReference type="PANTHER" id="PTHR43708">
    <property type="entry name" value="CONSERVED EXPRESSED OXIDOREDUCTASE (EUROFUNG)"/>
    <property type="match status" value="1"/>
</dbReference>
<comment type="caution">
    <text evidence="7">The sequence shown here is derived from an EMBL/GenBank/DDBJ whole genome shotgun (WGS) entry which is preliminary data.</text>
</comment>
<reference evidence="7 8" key="1">
    <citation type="submission" date="2018-01" db="EMBL/GenBank/DDBJ databases">
        <title>Cryobacterium sp. nov., from glaciers in China.</title>
        <authorList>
            <person name="Liu Q."/>
            <person name="Xin Y.-H."/>
        </authorList>
    </citation>
    <scope>NUCLEOTIDE SEQUENCE [LARGE SCALE GENOMIC DNA]</scope>
    <source>
        <strain evidence="7 8">TMB1-8</strain>
    </source>
</reference>
<dbReference type="Gene3D" id="3.30.360.10">
    <property type="entry name" value="Dihydrodipicolinate Reductase, domain 2"/>
    <property type="match status" value="1"/>
</dbReference>